<name>A0A6C0BZX2_9ZZZZ</name>
<reference evidence="1" key="1">
    <citation type="journal article" date="2020" name="Nature">
        <title>Giant virus diversity and host interactions through global metagenomics.</title>
        <authorList>
            <person name="Schulz F."/>
            <person name="Roux S."/>
            <person name="Paez-Espino D."/>
            <person name="Jungbluth S."/>
            <person name="Walsh D.A."/>
            <person name="Denef V.J."/>
            <person name="McMahon K.D."/>
            <person name="Konstantinidis K.T."/>
            <person name="Eloe-Fadrosh E.A."/>
            <person name="Kyrpides N.C."/>
            <person name="Woyke T."/>
        </authorList>
    </citation>
    <scope>NUCLEOTIDE SEQUENCE</scope>
    <source>
        <strain evidence="1">GVMAG-M-3300020182-33</strain>
    </source>
</reference>
<dbReference type="AlphaFoldDB" id="A0A6C0BZX2"/>
<sequence>MSTNNTQYFDISIDDNMDEDQEGKFTFVFAGGRFMKMVQSALPCIGRLSDTCGKRSCYIFCVDRT</sequence>
<accession>A0A6C0BZX2</accession>
<protein>
    <submittedName>
        <fullName evidence="1">Uncharacterized protein</fullName>
    </submittedName>
</protein>
<proteinExistence type="predicted"/>
<organism evidence="1">
    <name type="scientific">viral metagenome</name>
    <dbReference type="NCBI Taxonomy" id="1070528"/>
    <lineage>
        <taxon>unclassified sequences</taxon>
        <taxon>metagenomes</taxon>
        <taxon>organismal metagenomes</taxon>
    </lineage>
</organism>
<dbReference type="EMBL" id="MN739302">
    <property type="protein sequence ID" value="QHS97680.1"/>
    <property type="molecule type" value="Genomic_DNA"/>
</dbReference>
<evidence type="ECO:0000313" key="1">
    <source>
        <dbReference type="EMBL" id="QHS97680.1"/>
    </source>
</evidence>